<dbReference type="PIRSF" id="PIRSF004486">
    <property type="entry name" value="MraW"/>
    <property type="match status" value="1"/>
</dbReference>
<organism evidence="7 8">
    <name type="scientific">Candidatus Borkfalkia avistercoris</name>
    <dbReference type="NCBI Taxonomy" id="2838504"/>
    <lineage>
        <taxon>Bacteria</taxon>
        <taxon>Bacillati</taxon>
        <taxon>Bacillota</taxon>
        <taxon>Clostridia</taxon>
        <taxon>Christensenellales</taxon>
        <taxon>Christensenellaceae</taxon>
        <taxon>Candidatus Borkfalkia</taxon>
    </lineage>
</organism>
<comment type="function">
    <text evidence="6">Specifically methylates the N4 position of cytidine in position 1402 (C1402) of 16S rRNA.</text>
</comment>
<dbReference type="AlphaFoldDB" id="A0A9D2CZ89"/>
<keyword evidence="6" id="KW-0963">Cytoplasm</keyword>
<proteinExistence type="inferred from homology"/>
<reference evidence="7" key="2">
    <citation type="submission" date="2021-04" db="EMBL/GenBank/DDBJ databases">
        <authorList>
            <person name="Gilroy R."/>
        </authorList>
    </citation>
    <scope>NUCLEOTIDE SEQUENCE</scope>
    <source>
        <strain evidence="7">CHK187-5294</strain>
    </source>
</reference>
<dbReference type="InterPro" id="IPR023397">
    <property type="entry name" value="SAM-dep_MeTrfase_MraW_recog"/>
</dbReference>
<comment type="catalytic activity">
    <reaction evidence="6">
        <text>cytidine(1402) in 16S rRNA + S-adenosyl-L-methionine = N(4)-methylcytidine(1402) in 16S rRNA + S-adenosyl-L-homocysteine + H(+)</text>
        <dbReference type="Rhea" id="RHEA:42928"/>
        <dbReference type="Rhea" id="RHEA-COMP:10286"/>
        <dbReference type="Rhea" id="RHEA-COMP:10287"/>
        <dbReference type="ChEBI" id="CHEBI:15378"/>
        <dbReference type="ChEBI" id="CHEBI:57856"/>
        <dbReference type="ChEBI" id="CHEBI:59789"/>
        <dbReference type="ChEBI" id="CHEBI:74506"/>
        <dbReference type="ChEBI" id="CHEBI:82748"/>
        <dbReference type="EC" id="2.1.1.199"/>
    </reaction>
</comment>
<dbReference type="Gene3D" id="3.40.50.150">
    <property type="entry name" value="Vaccinia Virus protein VP39"/>
    <property type="match status" value="1"/>
</dbReference>
<dbReference type="Proteomes" id="UP000824132">
    <property type="component" value="Unassembled WGS sequence"/>
</dbReference>
<name>A0A9D2CZ89_9FIRM</name>
<comment type="subcellular location">
    <subcellularLocation>
        <location evidence="6">Cytoplasm</location>
    </subcellularLocation>
</comment>
<sequence>MIEFSHIPVMPEECMKGLALKDGGVYFDGTIGGGGHSYEILKRTSPNGRLIATDLDDNAIAAATKRLSEFAGRFQIYKSNYKNYAAVLERAGADKLDGVMLDFGVSSFQLDEESRGFSYMKNAPLDMRMDPEGDLTAEAVVNGYSEDALFRIIRDYGEEPFAKRIAGNIVAERKKGRITESGQLVSIIEKSIPAKFRHGAPFSRKTFQAIRIEVNGELDGLEDAVRGLSRRLKKGGRICVLTFHSLEDRIVKNVFKDLETDCICDKSLPVCVCGKKKELEIITKKPLTASEEELRNNTRSKSAKLRIAERVEEYI</sequence>
<comment type="similarity">
    <text evidence="1 6">Belongs to the methyltransferase superfamily. RsmH family.</text>
</comment>
<feature type="binding site" evidence="6">
    <location>
        <position position="109"/>
    </location>
    <ligand>
        <name>S-adenosyl-L-methionine</name>
        <dbReference type="ChEBI" id="CHEBI:59789"/>
    </ligand>
</feature>
<protein>
    <recommendedName>
        <fullName evidence="6">Ribosomal RNA small subunit methyltransferase H</fullName>
        <ecNumber evidence="6">2.1.1.199</ecNumber>
    </recommendedName>
    <alternativeName>
        <fullName evidence="6">16S rRNA m(4)C1402 methyltransferase</fullName>
    </alternativeName>
    <alternativeName>
        <fullName evidence="6">rRNA (cytosine-N(4)-)-methyltransferase RsmH</fullName>
    </alternativeName>
</protein>
<dbReference type="GO" id="GO:0071424">
    <property type="term" value="F:rRNA (cytosine-N4-)-methyltransferase activity"/>
    <property type="evidence" value="ECO:0007669"/>
    <property type="project" value="UniProtKB-UniRule"/>
</dbReference>
<feature type="binding site" evidence="6">
    <location>
        <position position="81"/>
    </location>
    <ligand>
        <name>S-adenosyl-L-methionine</name>
        <dbReference type="ChEBI" id="CHEBI:59789"/>
    </ligand>
</feature>
<dbReference type="PANTHER" id="PTHR11265:SF0">
    <property type="entry name" value="12S RRNA N4-METHYLCYTIDINE METHYLTRANSFERASE"/>
    <property type="match status" value="1"/>
</dbReference>
<dbReference type="HAMAP" id="MF_01007">
    <property type="entry name" value="16SrRNA_methyltr_H"/>
    <property type="match status" value="1"/>
</dbReference>
<evidence type="ECO:0000256" key="5">
    <source>
        <dbReference type="ARBA" id="ARBA00022691"/>
    </source>
</evidence>
<dbReference type="GO" id="GO:0005737">
    <property type="term" value="C:cytoplasm"/>
    <property type="evidence" value="ECO:0007669"/>
    <property type="project" value="UniProtKB-SubCell"/>
</dbReference>
<keyword evidence="3 6" id="KW-0489">Methyltransferase</keyword>
<evidence type="ECO:0000256" key="3">
    <source>
        <dbReference type="ARBA" id="ARBA00022603"/>
    </source>
</evidence>
<dbReference type="NCBIfam" id="TIGR00006">
    <property type="entry name" value="16S rRNA (cytosine(1402)-N(4))-methyltransferase RsmH"/>
    <property type="match status" value="1"/>
</dbReference>
<feature type="binding site" evidence="6">
    <location>
        <position position="54"/>
    </location>
    <ligand>
        <name>S-adenosyl-L-methionine</name>
        <dbReference type="ChEBI" id="CHEBI:59789"/>
    </ligand>
</feature>
<evidence type="ECO:0000256" key="4">
    <source>
        <dbReference type="ARBA" id="ARBA00022679"/>
    </source>
</evidence>
<reference evidence="7" key="1">
    <citation type="journal article" date="2021" name="PeerJ">
        <title>Extensive microbial diversity within the chicken gut microbiome revealed by metagenomics and culture.</title>
        <authorList>
            <person name="Gilroy R."/>
            <person name="Ravi A."/>
            <person name="Getino M."/>
            <person name="Pursley I."/>
            <person name="Horton D.L."/>
            <person name="Alikhan N.F."/>
            <person name="Baker D."/>
            <person name="Gharbi K."/>
            <person name="Hall N."/>
            <person name="Watson M."/>
            <person name="Adriaenssens E.M."/>
            <person name="Foster-Nyarko E."/>
            <person name="Jarju S."/>
            <person name="Secka A."/>
            <person name="Antonio M."/>
            <person name="Oren A."/>
            <person name="Chaudhuri R.R."/>
            <person name="La Ragione R."/>
            <person name="Hildebrand F."/>
            <person name="Pallen M.J."/>
        </authorList>
    </citation>
    <scope>NUCLEOTIDE SEQUENCE</scope>
    <source>
        <strain evidence="7">CHK187-5294</strain>
    </source>
</reference>
<dbReference type="EC" id="2.1.1.199" evidence="6"/>
<evidence type="ECO:0000313" key="7">
    <source>
        <dbReference type="EMBL" id="HIZ03564.1"/>
    </source>
</evidence>
<dbReference type="GO" id="GO:0070475">
    <property type="term" value="P:rRNA base methylation"/>
    <property type="evidence" value="ECO:0007669"/>
    <property type="project" value="UniProtKB-UniRule"/>
</dbReference>
<evidence type="ECO:0000313" key="8">
    <source>
        <dbReference type="Proteomes" id="UP000824132"/>
    </source>
</evidence>
<dbReference type="InterPro" id="IPR002903">
    <property type="entry name" value="RsmH"/>
</dbReference>
<keyword evidence="5 6" id="KW-0949">S-adenosyl-L-methionine</keyword>
<feature type="binding site" evidence="6">
    <location>
        <begin position="34"/>
        <end position="36"/>
    </location>
    <ligand>
        <name>S-adenosyl-L-methionine</name>
        <dbReference type="ChEBI" id="CHEBI:59789"/>
    </ligand>
</feature>
<dbReference type="InterPro" id="IPR029063">
    <property type="entry name" value="SAM-dependent_MTases_sf"/>
</dbReference>
<dbReference type="SUPFAM" id="SSF81799">
    <property type="entry name" value="Putative methyltransferase TM0872, insert domain"/>
    <property type="match status" value="1"/>
</dbReference>
<dbReference type="EMBL" id="DXCL01000026">
    <property type="protein sequence ID" value="HIZ03564.1"/>
    <property type="molecule type" value="Genomic_DNA"/>
</dbReference>
<dbReference type="Gene3D" id="1.10.150.170">
    <property type="entry name" value="Putative methyltransferase TM0872, insert domain"/>
    <property type="match status" value="1"/>
</dbReference>
<comment type="caution">
    <text evidence="7">The sequence shown here is derived from an EMBL/GenBank/DDBJ whole genome shotgun (WGS) entry which is preliminary data.</text>
</comment>
<dbReference type="SUPFAM" id="SSF53335">
    <property type="entry name" value="S-adenosyl-L-methionine-dependent methyltransferases"/>
    <property type="match status" value="1"/>
</dbReference>
<dbReference type="PANTHER" id="PTHR11265">
    <property type="entry name" value="S-ADENOSYL-METHYLTRANSFERASE MRAW"/>
    <property type="match status" value="1"/>
</dbReference>
<evidence type="ECO:0000256" key="6">
    <source>
        <dbReference type="HAMAP-Rule" id="MF_01007"/>
    </source>
</evidence>
<gene>
    <name evidence="6 7" type="primary">rsmH</name>
    <name evidence="7" type="ORF">H9727_04690</name>
</gene>
<evidence type="ECO:0000256" key="1">
    <source>
        <dbReference type="ARBA" id="ARBA00010396"/>
    </source>
</evidence>
<keyword evidence="2 6" id="KW-0698">rRNA processing</keyword>
<evidence type="ECO:0000256" key="2">
    <source>
        <dbReference type="ARBA" id="ARBA00022552"/>
    </source>
</evidence>
<feature type="binding site" evidence="6">
    <location>
        <position position="102"/>
    </location>
    <ligand>
        <name>S-adenosyl-L-methionine</name>
        <dbReference type="ChEBI" id="CHEBI:59789"/>
    </ligand>
</feature>
<keyword evidence="4 6" id="KW-0808">Transferase</keyword>
<accession>A0A9D2CZ89</accession>
<dbReference type="Pfam" id="PF01795">
    <property type="entry name" value="Methyltransf_5"/>
    <property type="match status" value="1"/>
</dbReference>